<dbReference type="NCBIfam" id="TIGR01182">
    <property type="entry name" value="eda"/>
    <property type="match status" value="1"/>
</dbReference>
<accession>A0ABW5S079</accession>
<dbReference type="RefSeq" id="WP_253058407.1">
    <property type="nucleotide sequence ID" value="NZ_JAMXWM010000002.1"/>
</dbReference>
<evidence type="ECO:0000313" key="7">
    <source>
        <dbReference type="Proteomes" id="UP001597399"/>
    </source>
</evidence>
<dbReference type="NCBIfam" id="NF005119">
    <property type="entry name" value="PRK06552.1"/>
    <property type="match status" value="1"/>
</dbReference>
<gene>
    <name evidence="6" type="ORF">ACFSUE_05860</name>
</gene>
<evidence type="ECO:0000256" key="4">
    <source>
        <dbReference type="ARBA" id="ARBA00023239"/>
    </source>
</evidence>
<evidence type="ECO:0000256" key="5">
    <source>
        <dbReference type="ARBA" id="ARBA00023277"/>
    </source>
</evidence>
<evidence type="ECO:0000313" key="6">
    <source>
        <dbReference type="EMBL" id="MFD2693156.1"/>
    </source>
</evidence>
<organism evidence="6 7">
    <name type="scientific">Sporolactobacillus shoreicorticis</name>
    <dbReference type="NCBI Taxonomy" id="1923877"/>
    <lineage>
        <taxon>Bacteria</taxon>
        <taxon>Bacillati</taxon>
        <taxon>Bacillota</taxon>
        <taxon>Bacilli</taxon>
        <taxon>Bacillales</taxon>
        <taxon>Sporolactobacillaceae</taxon>
        <taxon>Sporolactobacillus</taxon>
    </lineage>
</organism>
<name>A0ABW5S079_9BACL</name>
<protein>
    <submittedName>
        <fullName evidence="6">Bifunctional 2-keto-4-hydroxyglutarate aldolase/2-keto-3-deoxy-6-phosphogluconate aldolase</fullName>
        <ecNumber evidence="6">4.1.2.14</ecNumber>
        <ecNumber evidence="6">4.1.3.16</ecNumber>
    </submittedName>
</protein>
<dbReference type="Proteomes" id="UP001597399">
    <property type="component" value="Unassembled WGS sequence"/>
</dbReference>
<evidence type="ECO:0000256" key="1">
    <source>
        <dbReference type="ARBA" id="ARBA00004761"/>
    </source>
</evidence>
<dbReference type="GO" id="GO:0008675">
    <property type="term" value="F:2-dehydro-3-deoxy-phosphogluconate aldolase activity"/>
    <property type="evidence" value="ECO:0007669"/>
    <property type="project" value="UniProtKB-EC"/>
</dbReference>
<evidence type="ECO:0000256" key="2">
    <source>
        <dbReference type="ARBA" id="ARBA00006906"/>
    </source>
</evidence>
<dbReference type="InterPro" id="IPR000887">
    <property type="entry name" value="Aldlse_KDPG_KHG"/>
</dbReference>
<comment type="subunit">
    <text evidence="3">Homotrimer.</text>
</comment>
<reference evidence="7" key="1">
    <citation type="journal article" date="2019" name="Int. J. Syst. Evol. Microbiol.">
        <title>The Global Catalogue of Microorganisms (GCM) 10K type strain sequencing project: providing services to taxonomists for standard genome sequencing and annotation.</title>
        <authorList>
            <consortium name="The Broad Institute Genomics Platform"/>
            <consortium name="The Broad Institute Genome Sequencing Center for Infectious Disease"/>
            <person name="Wu L."/>
            <person name="Ma J."/>
        </authorList>
    </citation>
    <scope>NUCLEOTIDE SEQUENCE [LARGE SCALE GENOMIC DNA]</scope>
    <source>
        <strain evidence="7">TISTR 2466</strain>
    </source>
</reference>
<dbReference type="InterPro" id="IPR031338">
    <property type="entry name" value="KDPG/KHG_AS_2"/>
</dbReference>
<comment type="caution">
    <text evidence="6">The sequence shown here is derived from an EMBL/GenBank/DDBJ whole genome shotgun (WGS) entry which is preliminary data.</text>
</comment>
<dbReference type="EC" id="4.1.3.16" evidence="6"/>
<keyword evidence="5" id="KW-0119">Carbohydrate metabolism</keyword>
<comment type="similarity">
    <text evidence="2">Belongs to the KHG/KDPG aldolase family.</text>
</comment>
<dbReference type="SUPFAM" id="SSF51569">
    <property type="entry name" value="Aldolase"/>
    <property type="match status" value="1"/>
</dbReference>
<keyword evidence="7" id="KW-1185">Reference proteome</keyword>
<evidence type="ECO:0000256" key="3">
    <source>
        <dbReference type="ARBA" id="ARBA00011233"/>
    </source>
</evidence>
<comment type="pathway">
    <text evidence="1">Carbohydrate acid metabolism.</text>
</comment>
<dbReference type="PROSITE" id="PS00160">
    <property type="entry name" value="ALDOLASE_KDPG_KHG_2"/>
    <property type="match status" value="1"/>
</dbReference>
<dbReference type="InterPro" id="IPR013785">
    <property type="entry name" value="Aldolase_TIM"/>
</dbReference>
<dbReference type="Pfam" id="PF01081">
    <property type="entry name" value="Aldolase"/>
    <property type="match status" value="1"/>
</dbReference>
<dbReference type="CDD" id="cd00452">
    <property type="entry name" value="KDPG_aldolase"/>
    <property type="match status" value="1"/>
</dbReference>
<dbReference type="PANTHER" id="PTHR30246:SF1">
    <property type="entry name" value="2-DEHYDRO-3-DEOXY-6-PHOSPHOGALACTONATE ALDOLASE-RELATED"/>
    <property type="match status" value="1"/>
</dbReference>
<proteinExistence type="inferred from homology"/>
<dbReference type="GO" id="GO:0008700">
    <property type="term" value="F:(R,S)-4-hydroxy-2-oxoglutarate aldolase activity"/>
    <property type="evidence" value="ECO:0007669"/>
    <property type="project" value="UniProtKB-EC"/>
</dbReference>
<dbReference type="PANTHER" id="PTHR30246">
    <property type="entry name" value="2-KETO-3-DEOXY-6-PHOSPHOGLUCONATE ALDOLASE"/>
    <property type="match status" value="1"/>
</dbReference>
<sequence>MLRKVAVLSQLENNGIVAVLRAESTDKALKIADALISGDVKSIELTFTVPDADTVIKKLVTDYADNSEVVIGAGTVLDAHSAHDAIAAGAKFVVSPTFDSATAALCNLYQVPYIPGCMSVNEMKSAMQAGSDIVKLFPSNVVGPAFVKDVIAPLPQLEIMPSGGISLDNLGDWYKAGCRVIGVGGSLLKPAATNDFAKITEVARAFINKYHQLREQYV</sequence>
<dbReference type="EC" id="4.1.2.14" evidence="6"/>
<dbReference type="EMBL" id="JBHUMQ010000015">
    <property type="protein sequence ID" value="MFD2693156.1"/>
    <property type="molecule type" value="Genomic_DNA"/>
</dbReference>
<keyword evidence="4 6" id="KW-0456">Lyase</keyword>
<dbReference type="Gene3D" id="3.20.20.70">
    <property type="entry name" value="Aldolase class I"/>
    <property type="match status" value="1"/>
</dbReference>